<feature type="transmembrane region" description="Helical" evidence="6">
    <location>
        <begin position="12"/>
        <end position="32"/>
    </location>
</feature>
<evidence type="ECO:0000256" key="2">
    <source>
        <dbReference type="ARBA" id="ARBA00022729"/>
    </source>
</evidence>
<gene>
    <name evidence="8" type="ORF">GXN76_01480</name>
</gene>
<dbReference type="SUPFAM" id="SSF51905">
    <property type="entry name" value="FAD/NAD(P)-binding domain"/>
    <property type="match status" value="1"/>
</dbReference>
<dbReference type="GO" id="GO:0016491">
    <property type="term" value="F:oxidoreductase activity"/>
    <property type="evidence" value="ECO:0007669"/>
    <property type="project" value="InterPro"/>
</dbReference>
<accession>A0A7D3XZS7</accession>
<keyword evidence="2" id="KW-0732">Signal</keyword>
<dbReference type="InterPro" id="IPR052206">
    <property type="entry name" value="Retinol_saturase"/>
</dbReference>
<keyword evidence="9" id="KW-1185">Reference proteome</keyword>
<organism evidence="8 9">
    <name type="scientific">Kroppenstedtia pulmonis</name>
    <dbReference type="NCBI Taxonomy" id="1380685"/>
    <lineage>
        <taxon>Bacteria</taxon>
        <taxon>Bacillati</taxon>
        <taxon>Bacillota</taxon>
        <taxon>Bacilli</taxon>
        <taxon>Bacillales</taxon>
        <taxon>Thermoactinomycetaceae</taxon>
        <taxon>Kroppenstedtia</taxon>
    </lineage>
</organism>
<keyword evidence="5" id="KW-0520">NAD</keyword>
<evidence type="ECO:0000313" key="8">
    <source>
        <dbReference type="EMBL" id="QKG83263.1"/>
    </source>
</evidence>
<keyword evidence="4" id="KW-0521">NADP</keyword>
<keyword evidence="1" id="KW-0285">Flavoprotein</keyword>
<feature type="domain" description="Amine oxidase" evidence="7">
    <location>
        <begin position="18"/>
        <end position="512"/>
    </location>
</feature>
<evidence type="ECO:0000256" key="6">
    <source>
        <dbReference type="SAM" id="Phobius"/>
    </source>
</evidence>
<evidence type="ECO:0000259" key="7">
    <source>
        <dbReference type="Pfam" id="PF01593"/>
    </source>
</evidence>
<dbReference type="PANTHER" id="PTHR46091:SF3">
    <property type="entry name" value="AMINE OXIDASE DOMAIN-CONTAINING PROTEIN"/>
    <property type="match status" value="1"/>
</dbReference>
<reference evidence="8 9" key="1">
    <citation type="submission" date="2020-01" db="EMBL/GenBank/DDBJ databases">
        <authorList>
            <person name="Gulvik C.A."/>
            <person name="Batra D.G."/>
        </authorList>
    </citation>
    <scope>NUCLEOTIDE SEQUENCE [LARGE SCALE GENOMIC DNA]</scope>
    <source>
        <strain evidence="8 9">W9323</strain>
    </source>
</reference>
<keyword evidence="6" id="KW-0472">Membrane</keyword>
<protein>
    <submittedName>
        <fullName evidence="8">NAD(P)/FAD-dependent oxidoreductase</fullName>
    </submittedName>
</protein>
<evidence type="ECO:0000256" key="5">
    <source>
        <dbReference type="ARBA" id="ARBA00023027"/>
    </source>
</evidence>
<evidence type="ECO:0000256" key="1">
    <source>
        <dbReference type="ARBA" id="ARBA00022630"/>
    </source>
</evidence>
<sequence length="532" mass="60810">MELKLESKYDAIVIGAGIGGLFAANFLAHAGVKTILIERHDKVGGYLQGGWHGGFYFDYGTQSNEIKGAILPALEYLGIDDRVEFRQCHHRFMSSGEGLDLSYHGLDDAEREFVKAFPESTGGLRDYFQYFRRVTEIAKLVNEEGLGTIIRKNATEFLPDYHGYWKTKPYYEEMMEYDSIHSWRKARQFLGGDSRVARVLNHFGYRNQSVLSTGIFWHLWRDDYFYNKGGKQLFVNTLADVFLERSGTLSTSTLVEEILTEEDVAVGVRLGNGQVIRADHIISNVDMRFTMERLLRSHEKVKPWINQMNKTTLSEAFFNVYLGIDIPVEEMKEYLKGAHHSWFFPTDRPKADPFDTSFHSALPMEISAPCLHDPSLAKPGHSNIVLQTFSFYDWMNRWNINPDGRRLKEYRKLKKTVENQLINNLETIIPGVKDRIVTRFSASPLTHERYTMNLKGATGAWTWNPKRTFVKLTEQRVITPIRNLYCGGHWALYPGGLLTATIAGKMAADLVIHGCPAEPKGNEENNLVQESI</sequence>
<proteinExistence type="predicted"/>
<dbReference type="Gene3D" id="3.50.50.60">
    <property type="entry name" value="FAD/NAD(P)-binding domain"/>
    <property type="match status" value="2"/>
</dbReference>
<keyword evidence="3" id="KW-0274">FAD</keyword>
<keyword evidence="6" id="KW-0812">Transmembrane</keyword>
<evidence type="ECO:0000256" key="4">
    <source>
        <dbReference type="ARBA" id="ARBA00022857"/>
    </source>
</evidence>
<dbReference type="RefSeq" id="WP_173219675.1">
    <property type="nucleotide sequence ID" value="NZ_CP048104.1"/>
</dbReference>
<keyword evidence="6" id="KW-1133">Transmembrane helix</keyword>
<dbReference type="Proteomes" id="UP000503088">
    <property type="component" value="Chromosome"/>
</dbReference>
<dbReference type="AlphaFoldDB" id="A0A7D3XZS7"/>
<dbReference type="InterPro" id="IPR036188">
    <property type="entry name" value="FAD/NAD-bd_sf"/>
</dbReference>
<dbReference type="Pfam" id="PF01593">
    <property type="entry name" value="Amino_oxidase"/>
    <property type="match status" value="1"/>
</dbReference>
<dbReference type="InterPro" id="IPR002937">
    <property type="entry name" value="Amino_oxidase"/>
</dbReference>
<dbReference type="KEGG" id="kpul:GXN76_01480"/>
<name>A0A7D3XZS7_9BACL</name>
<dbReference type="PANTHER" id="PTHR46091">
    <property type="entry name" value="BLR7054 PROTEIN"/>
    <property type="match status" value="1"/>
</dbReference>
<evidence type="ECO:0000256" key="3">
    <source>
        <dbReference type="ARBA" id="ARBA00022827"/>
    </source>
</evidence>
<dbReference type="EMBL" id="CP048104">
    <property type="protein sequence ID" value="QKG83263.1"/>
    <property type="molecule type" value="Genomic_DNA"/>
</dbReference>
<evidence type="ECO:0000313" key="9">
    <source>
        <dbReference type="Proteomes" id="UP000503088"/>
    </source>
</evidence>